<accession>A0ABR8QB71</accession>
<keyword evidence="1" id="KW-0812">Transmembrane</keyword>
<gene>
    <name evidence="3" type="ORF">H9657_05200</name>
</gene>
<organism evidence="3 4">
    <name type="scientific">Cellulomonas avistercoris</name>
    <dbReference type="NCBI Taxonomy" id="2762242"/>
    <lineage>
        <taxon>Bacteria</taxon>
        <taxon>Bacillati</taxon>
        <taxon>Actinomycetota</taxon>
        <taxon>Actinomycetes</taxon>
        <taxon>Micrococcales</taxon>
        <taxon>Cellulomonadaceae</taxon>
        <taxon>Cellulomonas</taxon>
    </lineage>
</organism>
<dbReference type="Proteomes" id="UP000604241">
    <property type="component" value="Unassembled WGS sequence"/>
</dbReference>
<keyword evidence="4" id="KW-1185">Reference proteome</keyword>
<evidence type="ECO:0000259" key="2">
    <source>
        <dbReference type="Pfam" id="PF07811"/>
    </source>
</evidence>
<dbReference type="InterPro" id="IPR012495">
    <property type="entry name" value="TadE-like_dom"/>
</dbReference>
<proteinExistence type="predicted"/>
<evidence type="ECO:0000256" key="1">
    <source>
        <dbReference type="SAM" id="Phobius"/>
    </source>
</evidence>
<keyword evidence="1" id="KW-1133">Transmembrane helix</keyword>
<keyword evidence="1" id="KW-0472">Membrane</keyword>
<feature type="transmembrane region" description="Helical" evidence="1">
    <location>
        <begin position="20"/>
        <end position="39"/>
    </location>
</feature>
<sequence length="131" mass="13433">MTRPAATDAPERGSAIVDFTLVGGLVVVLFASVLQLALVQHVRNTCVDAAAEGARYAAQVGRAPADGAQRTADLLRASLAERYAGDVTARRVDAAGLALVEVTVRVPLPVVGLLGPGGVMELDGHAPVEQP</sequence>
<evidence type="ECO:0000313" key="4">
    <source>
        <dbReference type="Proteomes" id="UP000604241"/>
    </source>
</evidence>
<evidence type="ECO:0000313" key="3">
    <source>
        <dbReference type="EMBL" id="MBD7917678.1"/>
    </source>
</evidence>
<protein>
    <submittedName>
        <fullName evidence="3">Pilus assembly protein</fullName>
    </submittedName>
</protein>
<reference evidence="3 4" key="1">
    <citation type="submission" date="2020-08" db="EMBL/GenBank/DDBJ databases">
        <title>A Genomic Blueprint of the Chicken Gut Microbiome.</title>
        <authorList>
            <person name="Gilroy R."/>
            <person name="Ravi A."/>
            <person name="Getino M."/>
            <person name="Pursley I."/>
            <person name="Horton D.L."/>
            <person name="Alikhan N.-F."/>
            <person name="Baker D."/>
            <person name="Gharbi K."/>
            <person name="Hall N."/>
            <person name="Watson M."/>
            <person name="Adriaenssens E.M."/>
            <person name="Foster-Nyarko E."/>
            <person name="Jarju S."/>
            <person name="Secka A."/>
            <person name="Antonio M."/>
            <person name="Oren A."/>
            <person name="Chaudhuri R."/>
            <person name="La Ragione R.M."/>
            <person name="Hildebrand F."/>
            <person name="Pallen M.J."/>
        </authorList>
    </citation>
    <scope>NUCLEOTIDE SEQUENCE [LARGE SCALE GENOMIC DNA]</scope>
    <source>
        <strain evidence="3 4">Sa3CUA2</strain>
    </source>
</reference>
<name>A0ABR8QB71_9CELL</name>
<feature type="domain" description="TadE-like" evidence="2">
    <location>
        <begin position="13"/>
        <end position="55"/>
    </location>
</feature>
<dbReference type="EMBL" id="JACSQV010000003">
    <property type="protein sequence ID" value="MBD7917678.1"/>
    <property type="molecule type" value="Genomic_DNA"/>
</dbReference>
<comment type="caution">
    <text evidence="3">The sequence shown here is derived from an EMBL/GenBank/DDBJ whole genome shotgun (WGS) entry which is preliminary data.</text>
</comment>
<dbReference type="Pfam" id="PF07811">
    <property type="entry name" value="TadE"/>
    <property type="match status" value="1"/>
</dbReference>